<dbReference type="GO" id="GO:0009249">
    <property type="term" value="P:protein lipoylation"/>
    <property type="evidence" value="ECO:0007669"/>
    <property type="project" value="TreeGrafter"/>
</dbReference>
<evidence type="ECO:0000313" key="2">
    <source>
        <dbReference type="EMBL" id="SEI62323.1"/>
    </source>
</evidence>
<dbReference type="InterPro" id="IPR011053">
    <property type="entry name" value="Single_hybrid_motif"/>
</dbReference>
<gene>
    <name evidence="2" type="ORF">SAMN05216201_101262</name>
</gene>
<dbReference type="CDD" id="cd06848">
    <property type="entry name" value="GCS_H"/>
    <property type="match status" value="1"/>
</dbReference>
<dbReference type="GO" id="GO:0005960">
    <property type="term" value="C:glycine cleavage complex"/>
    <property type="evidence" value="ECO:0007669"/>
    <property type="project" value="InterPro"/>
</dbReference>
<sequence length="159" mass="17353">MSEILTLHGLPFPAELLYAPAHNLWLREEPDGSVTLGLSAYGCALYGEIFAFTAKRAGLHIEAGRSFGVIEFAKAASSARSPLAGMLVEGNPRVQEQPALINRDCYGEGWLVRIRPDDWPATRADFVSGEQALAALVEQMRLDNFDPQAPGVQALQWKS</sequence>
<dbReference type="RefSeq" id="WP_090305685.1">
    <property type="nucleotide sequence ID" value="NZ_FNZE01000001.1"/>
</dbReference>
<accession>A0A1H6S2P2</accession>
<organism evidence="2 3">
    <name type="scientific">Pseudomonas linyingensis</name>
    <dbReference type="NCBI Taxonomy" id="915471"/>
    <lineage>
        <taxon>Bacteria</taxon>
        <taxon>Pseudomonadati</taxon>
        <taxon>Pseudomonadota</taxon>
        <taxon>Gammaproteobacteria</taxon>
        <taxon>Pseudomonadales</taxon>
        <taxon>Pseudomonadaceae</taxon>
        <taxon>Pseudomonas</taxon>
    </lineage>
</organism>
<dbReference type="Proteomes" id="UP000242930">
    <property type="component" value="Unassembled WGS sequence"/>
</dbReference>
<proteinExistence type="predicted"/>
<dbReference type="GO" id="GO:0005829">
    <property type="term" value="C:cytosol"/>
    <property type="evidence" value="ECO:0007669"/>
    <property type="project" value="TreeGrafter"/>
</dbReference>
<dbReference type="PANTHER" id="PTHR11715:SF3">
    <property type="entry name" value="GLYCINE CLEAVAGE SYSTEM H PROTEIN-RELATED"/>
    <property type="match status" value="1"/>
</dbReference>
<dbReference type="InterPro" id="IPR033753">
    <property type="entry name" value="GCV_H/Fam206"/>
</dbReference>
<dbReference type="STRING" id="915471.SAMN05216201_101262"/>
<keyword evidence="3" id="KW-1185">Reference proteome</keyword>
<dbReference type="Gene3D" id="2.40.50.100">
    <property type="match status" value="1"/>
</dbReference>
<name>A0A1H6S2P2_9PSED</name>
<dbReference type="SUPFAM" id="SSF51230">
    <property type="entry name" value="Single hybrid motif"/>
    <property type="match status" value="1"/>
</dbReference>
<dbReference type="EMBL" id="FNZE01000001">
    <property type="protein sequence ID" value="SEI62323.1"/>
    <property type="molecule type" value="Genomic_DNA"/>
</dbReference>
<dbReference type="OrthoDB" id="9796712at2"/>
<dbReference type="AlphaFoldDB" id="A0A1H6S2P2"/>
<dbReference type="InterPro" id="IPR002930">
    <property type="entry name" value="GCV_H"/>
</dbReference>
<dbReference type="Pfam" id="PF01597">
    <property type="entry name" value="GCV_H"/>
    <property type="match status" value="1"/>
</dbReference>
<protein>
    <submittedName>
        <fullName evidence="2">Glycine cleavage system H protein (Lipoate-binding)</fullName>
    </submittedName>
</protein>
<evidence type="ECO:0000313" key="3">
    <source>
        <dbReference type="Proteomes" id="UP000242930"/>
    </source>
</evidence>
<keyword evidence="1" id="KW-0450">Lipoyl</keyword>
<dbReference type="GO" id="GO:0019464">
    <property type="term" value="P:glycine decarboxylation via glycine cleavage system"/>
    <property type="evidence" value="ECO:0007669"/>
    <property type="project" value="InterPro"/>
</dbReference>
<dbReference type="PANTHER" id="PTHR11715">
    <property type="entry name" value="GLYCINE CLEAVAGE SYSTEM H PROTEIN"/>
    <property type="match status" value="1"/>
</dbReference>
<reference evidence="3" key="1">
    <citation type="submission" date="2016-10" db="EMBL/GenBank/DDBJ databases">
        <authorList>
            <person name="Varghese N."/>
            <person name="Submissions S."/>
        </authorList>
    </citation>
    <scope>NUCLEOTIDE SEQUENCE [LARGE SCALE GENOMIC DNA]</scope>
    <source>
        <strain evidence="3">LMG 25967</strain>
    </source>
</reference>
<evidence type="ECO:0000256" key="1">
    <source>
        <dbReference type="ARBA" id="ARBA00022823"/>
    </source>
</evidence>